<dbReference type="Gene3D" id="3.10.100.10">
    <property type="entry name" value="Mannose-Binding Protein A, subunit A"/>
    <property type="match status" value="1"/>
</dbReference>
<keyword evidence="4" id="KW-1185">Reference proteome</keyword>
<dbReference type="EMBL" id="SEYY01024925">
    <property type="protein sequence ID" value="KAB7493771.1"/>
    <property type="molecule type" value="Genomic_DNA"/>
</dbReference>
<evidence type="ECO:0000256" key="1">
    <source>
        <dbReference type="SAM" id="MobiDB-lite"/>
    </source>
</evidence>
<evidence type="ECO:0000313" key="3">
    <source>
        <dbReference type="EMBL" id="KAB7493771.1"/>
    </source>
</evidence>
<dbReference type="OrthoDB" id="9896688at2759"/>
<feature type="compositionally biased region" description="Polar residues" evidence="1">
    <location>
        <begin position="43"/>
        <end position="53"/>
    </location>
</feature>
<dbReference type="Pfam" id="PF00059">
    <property type="entry name" value="Lectin_C"/>
    <property type="match status" value="1"/>
</dbReference>
<accession>A0A5N5SHR9</accession>
<evidence type="ECO:0000313" key="4">
    <source>
        <dbReference type="Proteomes" id="UP000326759"/>
    </source>
</evidence>
<feature type="domain" description="C-type lectin" evidence="2">
    <location>
        <begin position="71"/>
        <end position="177"/>
    </location>
</feature>
<proteinExistence type="predicted"/>
<gene>
    <name evidence="3" type="ORF">Anas_00131</name>
</gene>
<name>A0A5N5SHR9_9CRUS</name>
<reference evidence="3 4" key="1">
    <citation type="journal article" date="2019" name="PLoS Biol.">
        <title>Sex chromosomes control vertical transmission of feminizing Wolbachia symbionts in an isopod.</title>
        <authorList>
            <person name="Becking T."/>
            <person name="Chebbi M.A."/>
            <person name="Giraud I."/>
            <person name="Moumen B."/>
            <person name="Laverre T."/>
            <person name="Caubet Y."/>
            <person name="Peccoud J."/>
            <person name="Gilbert C."/>
            <person name="Cordaux R."/>
        </authorList>
    </citation>
    <scope>NUCLEOTIDE SEQUENCE [LARGE SCALE GENOMIC DNA]</scope>
    <source>
        <strain evidence="3">ANa2</strain>
        <tissue evidence="3">Whole body excluding digestive tract and cuticle</tissue>
    </source>
</reference>
<organism evidence="3 4">
    <name type="scientific">Armadillidium nasatum</name>
    <dbReference type="NCBI Taxonomy" id="96803"/>
    <lineage>
        <taxon>Eukaryota</taxon>
        <taxon>Metazoa</taxon>
        <taxon>Ecdysozoa</taxon>
        <taxon>Arthropoda</taxon>
        <taxon>Crustacea</taxon>
        <taxon>Multicrustacea</taxon>
        <taxon>Malacostraca</taxon>
        <taxon>Eumalacostraca</taxon>
        <taxon>Peracarida</taxon>
        <taxon>Isopoda</taxon>
        <taxon>Oniscidea</taxon>
        <taxon>Crinocheta</taxon>
        <taxon>Armadillidiidae</taxon>
        <taxon>Armadillidium</taxon>
    </lineage>
</organism>
<protein>
    <recommendedName>
        <fullName evidence="2">C-type lectin domain-containing protein</fullName>
    </recommendedName>
</protein>
<comment type="caution">
    <text evidence="3">The sequence shown here is derived from an EMBL/GenBank/DDBJ whole genome shotgun (WGS) entry which is preliminary data.</text>
</comment>
<evidence type="ECO:0000259" key="2">
    <source>
        <dbReference type="Pfam" id="PF00059"/>
    </source>
</evidence>
<dbReference type="InterPro" id="IPR001304">
    <property type="entry name" value="C-type_lectin-like"/>
</dbReference>
<dbReference type="InterPro" id="IPR016186">
    <property type="entry name" value="C-type_lectin-like/link_sf"/>
</dbReference>
<sequence length="183" mass="20876">MQNLQNEMEELRKDMNETECSLSIRIIEMENSIFKLIEKSGSGNESQTISSAESRGGEKISNRNSFLTPSLPYRQARMHCHNLSGTPFVPKTKDDFFYLVEEVTKEEEYGWLPLTDILNEGIGEWDDGTSYAEGPIHLQFADIDELNGNTFDRDCVDVNKGATGDWYICSYPRKMLCFTYGQA</sequence>
<dbReference type="InterPro" id="IPR016187">
    <property type="entry name" value="CTDL_fold"/>
</dbReference>
<dbReference type="Proteomes" id="UP000326759">
    <property type="component" value="Unassembled WGS sequence"/>
</dbReference>
<dbReference type="SUPFAM" id="SSF56436">
    <property type="entry name" value="C-type lectin-like"/>
    <property type="match status" value="1"/>
</dbReference>
<dbReference type="AlphaFoldDB" id="A0A5N5SHR9"/>
<feature type="region of interest" description="Disordered" evidence="1">
    <location>
        <begin position="43"/>
        <end position="63"/>
    </location>
</feature>
<dbReference type="CDD" id="cd00037">
    <property type="entry name" value="CLECT"/>
    <property type="match status" value="1"/>
</dbReference>